<keyword evidence="6 9" id="KW-0378">Hydrolase</keyword>
<reference evidence="12 13" key="1">
    <citation type="submission" date="2023-05" db="EMBL/GenBank/DDBJ databases">
        <title>Actinoplanes sp. NEAU-A12 genome sequencing.</title>
        <authorList>
            <person name="Wang Z.-S."/>
        </authorList>
    </citation>
    <scope>NUCLEOTIDE SEQUENCE [LARGE SCALE GENOMIC DNA]</scope>
    <source>
        <strain evidence="12 13">NEAU-A12</strain>
    </source>
</reference>
<comment type="catalytic activity">
    <reaction evidence="9">
        <text>Release of signal peptides from bacterial membrane prolipoproteins. Hydrolyzes -Xaa-Yaa-Zaa-|-(S,diacylglyceryl)Cys-, in which Xaa is hydrophobic (preferably Leu), and Yaa (Ala or Ser) and Zaa (Gly or Ala) have small, neutral side chains.</text>
        <dbReference type="EC" id="3.4.23.36"/>
    </reaction>
</comment>
<dbReference type="Pfam" id="PF01252">
    <property type="entry name" value="Peptidase_A8"/>
    <property type="match status" value="1"/>
</dbReference>
<dbReference type="InterPro" id="IPR001872">
    <property type="entry name" value="Peptidase_A8"/>
</dbReference>
<protein>
    <recommendedName>
        <fullName evidence="9">Lipoprotein signal peptidase</fullName>
        <ecNumber evidence="9">3.4.23.36</ecNumber>
    </recommendedName>
    <alternativeName>
        <fullName evidence="9">Prolipoprotein signal peptidase</fullName>
    </alternativeName>
    <alternativeName>
        <fullName evidence="9">Signal peptidase II</fullName>
        <shortName evidence="9">SPase II</shortName>
    </alternativeName>
</protein>
<feature type="active site" evidence="9">
    <location>
        <position position="112"/>
    </location>
</feature>
<keyword evidence="13" id="KW-1185">Reference proteome</keyword>
<comment type="subcellular location">
    <subcellularLocation>
        <location evidence="9">Cell membrane</location>
        <topology evidence="9">Multi-pass membrane protein</topology>
    </subcellularLocation>
</comment>
<keyword evidence="5 9" id="KW-0064">Aspartyl protease</keyword>
<evidence type="ECO:0000256" key="1">
    <source>
        <dbReference type="ARBA" id="ARBA00006139"/>
    </source>
</evidence>
<evidence type="ECO:0000256" key="8">
    <source>
        <dbReference type="ARBA" id="ARBA00023136"/>
    </source>
</evidence>
<comment type="function">
    <text evidence="9">This protein specifically catalyzes the removal of signal peptides from prolipoproteins.</text>
</comment>
<evidence type="ECO:0000256" key="7">
    <source>
        <dbReference type="ARBA" id="ARBA00022989"/>
    </source>
</evidence>
<evidence type="ECO:0000256" key="2">
    <source>
        <dbReference type="ARBA" id="ARBA00022475"/>
    </source>
</evidence>
<dbReference type="HAMAP" id="MF_00161">
    <property type="entry name" value="LspA"/>
    <property type="match status" value="1"/>
</dbReference>
<comment type="caution">
    <text evidence="9">Lacks conserved residue(s) required for the propagation of feature annotation.</text>
</comment>
<feature type="region of interest" description="Disordered" evidence="11">
    <location>
        <begin position="150"/>
        <end position="175"/>
    </location>
</feature>
<proteinExistence type="inferred from homology"/>
<evidence type="ECO:0000256" key="3">
    <source>
        <dbReference type="ARBA" id="ARBA00022670"/>
    </source>
</evidence>
<dbReference type="Proteomes" id="UP001241758">
    <property type="component" value="Unassembled WGS sequence"/>
</dbReference>
<feature type="transmembrane region" description="Helical" evidence="9">
    <location>
        <begin position="116"/>
        <end position="139"/>
    </location>
</feature>
<keyword evidence="2 9" id="KW-1003">Cell membrane</keyword>
<dbReference type="PANTHER" id="PTHR33695:SF1">
    <property type="entry name" value="LIPOPROTEIN SIGNAL PEPTIDASE"/>
    <property type="match status" value="1"/>
</dbReference>
<evidence type="ECO:0000256" key="11">
    <source>
        <dbReference type="SAM" id="MobiDB-lite"/>
    </source>
</evidence>
<dbReference type="EC" id="3.4.23.36" evidence="9"/>
<feature type="transmembrane region" description="Helical" evidence="9">
    <location>
        <begin position="52"/>
        <end position="72"/>
    </location>
</feature>
<dbReference type="GO" id="GO:0004190">
    <property type="term" value="F:aspartic-type endopeptidase activity"/>
    <property type="evidence" value="ECO:0007669"/>
    <property type="project" value="UniProtKB-EC"/>
</dbReference>
<feature type="transmembrane region" description="Helical" evidence="9">
    <location>
        <begin position="79"/>
        <end position="96"/>
    </location>
</feature>
<dbReference type="PANTHER" id="PTHR33695">
    <property type="entry name" value="LIPOPROTEIN SIGNAL PEPTIDASE"/>
    <property type="match status" value="1"/>
</dbReference>
<evidence type="ECO:0000313" key="12">
    <source>
        <dbReference type="EMBL" id="MDI6103970.1"/>
    </source>
</evidence>
<gene>
    <name evidence="9" type="primary">lspA</name>
    <name evidence="12" type="ORF">QLQ12_35805</name>
</gene>
<keyword evidence="7 9" id="KW-1133">Transmembrane helix</keyword>
<evidence type="ECO:0000256" key="9">
    <source>
        <dbReference type="HAMAP-Rule" id="MF_00161"/>
    </source>
</evidence>
<accession>A0ABT6WWH9</accession>
<evidence type="ECO:0000256" key="5">
    <source>
        <dbReference type="ARBA" id="ARBA00022750"/>
    </source>
</evidence>
<evidence type="ECO:0000256" key="10">
    <source>
        <dbReference type="RuleBase" id="RU004181"/>
    </source>
</evidence>
<dbReference type="EMBL" id="JASCTH010000029">
    <property type="protein sequence ID" value="MDI6103970.1"/>
    <property type="molecule type" value="Genomic_DNA"/>
</dbReference>
<keyword evidence="4 9" id="KW-0812">Transmembrane</keyword>
<organism evidence="12 13">
    <name type="scientific">Actinoplanes sandaracinus</name>
    <dbReference type="NCBI Taxonomy" id="3045177"/>
    <lineage>
        <taxon>Bacteria</taxon>
        <taxon>Bacillati</taxon>
        <taxon>Actinomycetota</taxon>
        <taxon>Actinomycetes</taxon>
        <taxon>Micromonosporales</taxon>
        <taxon>Micromonosporaceae</taxon>
        <taxon>Actinoplanes</taxon>
    </lineage>
</organism>
<comment type="similarity">
    <text evidence="1 9 10">Belongs to the peptidase A8 family.</text>
</comment>
<name>A0ABT6WWH9_9ACTN</name>
<evidence type="ECO:0000313" key="13">
    <source>
        <dbReference type="Proteomes" id="UP001241758"/>
    </source>
</evidence>
<keyword evidence="3 9" id="KW-0645">Protease</keyword>
<feature type="active site" evidence="9">
    <location>
        <position position="126"/>
    </location>
</feature>
<dbReference type="PRINTS" id="PR00781">
    <property type="entry name" value="LIPOSIGPTASE"/>
</dbReference>
<sequence>MALAGAVVVVDQLTKLWAVSALAGRASVAVVGELIQLRLTYNAGAAFSFAERFTWVLTLITAAAVVTISIVAARARSRAWMVSLGLILGGAATHLLDRMFREPGPARGHVVDFIDYFGFFVGNVADISLVVGAGLAVLLQLRGVSLSGAAEPASGAQPPTPTPRRQAEGSDGGVA</sequence>
<comment type="pathway">
    <text evidence="9">Protein modification; lipoprotein biosynthesis (signal peptide cleavage).</text>
</comment>
<evidence type="ECO:0000256" key="4">
    <source>
        <dbReference type="ARBA" id="ARBA00022692"/>
    </source>
</evidence>
<keyword evidence="8 9" id="KW-0472">Membrane</keyword>
<comment type="caution">
    <text evidence="12">The sequence shown here is derived from an EMBL/GenBank/DDBJ whole genome shotgun (WGS) entry which is preliminary data.</text>
</comment>
<evidence type="ECO:0000256" key="6">
    <source>
        <dbReference type="ARBA" id="ARBA00022801"/>
    </source>
</evidence>